<dbReference type="GO" id="GO:0071541">
    <property type="term" value="C:eukaryotic translation initiation factor 3 complex, eIF3m"/>
    <property type="evidence" value="ECO:0007669"/>
    <property type="project" value="TreeGrafter"/>
</dbReference>
<evidence type="ECO:0000256" key="4">
    <source>
        <dbReference type="HAMAP-Rule" id="MF_03000"/>
    </source>
</evidence>
<feature type="coiled-coil region" evidence="4">
    <location>
        <begin position="727"/>
        <end position="755"/>
    </location>
</feature>
<feature type="compositionally biased region" description="Basic and acidic residues" evidence="5">
    <location>
        <begin position="1060"/>
        <end position="1076"/>
    </location>
</feature>
<evidence type="ECO:0000256" key="3">
    <source>
        <dbReference type="ARBA" id="ARBA00022917"/>
    </source>
</evidence>
<keyword evidence="3 4" id="KW-0648">Protein biosynthesis</keyword>
<dbReference type="KEGG" id="blac:94349135"/>
<keyword evidence="4" id="KW-0694">RNA-binding</keyword>
<dbReference type="PANTHER" id="PTHR14005">
    <property type="entry name" value="EUKARYOTIC TRANSLATION INITIATION FACTOR 3, THETA SUBUNIT"/>
    <property type="match status" value="1"/>
</dbReference>
<evidence type="ECO:0000313" key="7">
    <source>
        <dbReference type="EMBL" id="TDH68445.1"/>
    </source>
</evidence>
<evidence type="ECO:0000256" key="2">
    <source>
        <dbReference type="ARBA" id="ARBA00022540"/>
    </source>
</evidence>
<reference evidence="7 8" key="1">
    <citation type="journal article" date="2021" name="Genome Biol.">
        <title>AFLAP: assembly-free linkage analysis pipeline using k-mers from genome sequencing data.</title>
        <authorList>
            <person name="Fletcher K."/>
            <person name="Zhang L."/>
            <person name="Gil J."/>
            <person name="Han R."/>
            <person name="Cavanaugh K."/>
            <person name="Michelmore R."/>
        </authorList>
    </citation>
    <scope>NUCLEOTIDE SEQUENCE [LARGE SCALE GENOMIC DNA]</scope>
    <source>
        <strain evidence="7 8">SF5</strain>
    </source>
</reference>
<name>A0A976IEG1_BRELC</name>
<dbReference type="GeneID" id="94349135"/>
<evidence type="ECO:0000256" key="5">
    <source>
        <dbReference type="SAM" id="MobiDB-lite"/>
    </source>
</evidence>
<feature type="compositionally biased region" description="Basic and acidic residues" evidence="5">
    <location>
        <begin position="1002"/>
        <end position="1053"/>
    </location>
</feature>
<evidence type="ECO:0000256" key="1">
    <source>
        <dbReference type="ARBA" id="ARBA00022490"/>
    </source>
</evidence>
<feature type="region of interest" description="Disordered" evidence="5">
    <location>
        <begin position="665"/>
        <end position="696"/>
    </location>
</feature>
<dbReference type="GO" id="GO:0003743">
    <property type="term" value="F:translation initiation factor activity"/>
    <property type="evidence" value="ECO:0007669"/>
    <property type="project" value="UniProtKB-UniRule"/>
</dbReference>
<organism evidence="7 8">
    <name type="scientific">Bremia lactucae</name>
    <name type="common">Lettuce downy mildew</name>
    <dbReference type="NCBI Taxonomy" id="4779"/>
    <lineage>
        <taxon>Eukaryota</taxon>
        <taxon>Sar</taxon>
        <taxon>Stramenopiles</taxon>
        <taxon>Oomycota</taxon>
        <taxon>Peronosporomycetes</taxon>
        <taxon>Peronosporales</taxon>
        <taxon>Peronosporaceae</taxon>
        <taxon>Bremia</taxon>
    </lineage>
</organism>
<feature type="compositionally biased region" description="Basic and acidic residues" evidence="5">
    <location>
        <begin position="973"/>
        <end position="985"/>
    </location>
</feature>
<dbReference type="Gene3D" id="1.25.40.860">
    <property type="match status" value="2"/>
</dbReference>
<dbReference type="GO" id="GO:0002188">
    <property type="term" value="P:translation reinitiation"/>
    <property type="evidence" value="ECO:0007669"/>
    <property type="project" value="TreeGrafter"/>
</dbReference>
<dbReference type="GO" id="GO:0003729">
    <property type="term" value="F:mRNA binding"/>
    <property type="evidence" value="ECO:0007669"/>
    <property type="project" value="TreeGrafter"/>
</dbReference>
<dbReference type="GO" id="GO:0071540">
    <property type="term" value="C:eukaryotic translation initiation factor 3 complex, eIF3e"/>
    <property type="evidence" value="ECO:0007669"/>
    <property type="project" value="TreeGrafter"/>
</dbReference>
<comment type="function">
    <text evidence="4">RNA-binding component of the eukaryotic translation initiation factor 3 (eIF-3) complex, which is involved in protein synthesis of a specialized repertoire of mRNAs and, together with other initiation factors, stimulates binding of mRNA and methionyl-tRNAi to the 40S ribosome. The eIF-3 complex specifically targets and initiates translation of a subset of mRNAs involved in cell proliferation.</text>
</comment>
<dbReference type="InterPro" id="IPR054711">
    <property type="entry name" value="eIF3a_PCI_TPR-like"/>
</dbReference>
<keyword evidence="8" id="KW-1185">Reference proteome</keyword>
<dbReference type="OrthoDB" id="18884at2759"/>
<feature type="compositionally biased region" description="Polar residues" evidence="5">
    <location>
        <begin position="1198"/>
        <end position="1210"/>
    </location>
</feature>
<comment type="caution">
    <text evidence="7">The sequence shown here is derived from an EMBL/GenBank/DDBJ whole genome shotgun (WGS) entry which is preliminary data.</text>
</comment>
<dbReference type="GO" id="GO:0043614">
    <property type="term" value="C:multi-eIF complex"/>
    <property type="evidence" value="ECO:0007669"/>
    <property type="project" value="TreeGrafter"/>
</dbReference>
<comment type="similarity">
    <text evidence="4">Belongs to the eIF-3 subunit A family.</text>
</comment>
<dbReference type="Proteomes" id="UP000294530">
    <property type="component" value="Unassembled WGS sequence"/>
</dbReference>
<keyword evidence="2 4" id="KW-0396">Initiation factor</keyword>
<accession>A0A976IEG1</accession>
<dbReference type="Gene3D" id="4.10.860.10">
    <property type="entry name" value="UVR domain"/>
    <property type="match status" value="1"/>
</dbReference>
<feature type="domain" description="eIF3a PCI" evidence="6">
    <location>
        <begin position="9"/>
        <end position="442"/>
    </location>
</feature>
<feature type="compositionally biased region" description="Basic and acidic residues" evidence="5">
    <location>
        <begin position="1111"/>
        <end position="1169"/>
    </location>
</feature>
<feature type="region of interest" description="Disordered" evidence="5">
    <location>
        <begin position="863"/>
        <end position="1210"/>
    </location>
</feature>
<dbReference type="RefSeq" id="XP_067817944.1">
    <property type="nucleotide sequence ID" value="XM_067963464.1"/>
</dbReference>
<protein>
    <recommendedName>
        <fullName evidence="4">Eukaryotic translation initiation factor 3 subunit A</fullName>
        <shortName evidence="4">eIF3a</shortName>
    </recommendedName>
    <alternativeName>
        <fullName evidence="4">Eukaryotic translation initiation factor 3 subunit 10</fullName>
    </alternativeName>
</protein>
<feature type="compositionally biased region" description="Basic and acidic residues" evidence="5">
    <location>
        <begin position="863"/>
        <end position="887"/>
    </location>
</feature>
<dbReference type="GO" id="GO:0033290">
    <property type="term" value="C:eukaryotic 48S preinitiation complex"/>
    <property type="evidence" value="ECO:0007669"/>
    <property type="project" value="UniProtKB-UniRule"/>
</dbReference>
<dbReference type="Pfam" id="PF22591">
    <property type="entry name" value="eIF3a_PCI_TPR-like"/>
    <property type="match status" value="1"/>
</dbReference>
<dbReference type="PANTHER" id="PTHR14005:SF0">
    <property type="entry name" value="EUKARYOTIC TRANSLATION INITIATION FACTOR 3 SUBUNIT A"/>
    <property type="match status" value="1"/>
</dbReference>
<sequence length="1210" mass="138989">MSHFFHKPENALKRARELLAIPNVDAGVLKRTKHSALEILHDALIAKKNRTWQPTHEELMILYLDICLELQMGRVAKDGLHQYRNLCIQQNSTSLETIIKHFVTQAERKLAAAKKESNELNLLAAAKVDLDAAQTPEDVMLSTTTFEGSNDRTDREVVVPWLRFMWETYRTVLDILKSNSKLESLYMVTAMQAFDFCTEYQRKIEFRRVCEIMRNHLSSLQKHTATPTSQSTRQMRSWDGFTLESVERLLEVRYRQLQVATDLELFSEAFRTIDDINNIMNLVEQTPRVDLLVTYYEKLAQIFQVSKNHLFHAYALYKWYSLRVAGLQGLVGTQVLKRLPVLVSEEEHKEMATRVVLAALSIPLLDFEFAPSVFGDAVSSSGASIADNSLSSATRDKNTRMAALLGFTTTPTRGNLLEDIVAAGILPKASTATSELFHRVELQEVDPLQIVKQLDPFLKIIRSDPLAKAYVNEVERLVVRRVLFQLTRVYASVTISHMRSIFLGLDVSYEEIEALIARSRSLSTVAHTSAPNLSSLYRRSATQHGSNNAETFSADAVASAQTRTKIRIDQVEQCIRFTDAVDLEANAAQLSLLGERLAHAIRKVPAGALTSSAARDQQSKELFATCRSRLKMQRSEMLARREIIERKKVELEKLQNEKLQTLEKKRQEFSQRRAEHERERLAQESRRRDAEKKQKIQDEIKLKETRQLLDKLGHTDVSNLDLASIDKDKVVSEAKEKARKAKELAQQKLRENARRLDYIVRATREEEQPVLQQQFAKAKAEAIKRYEVNFKANLKRVKEEHEHSLKEKARFAPAIVVSAEFVKAHRARRIEEYKKVSKEQKNKAMLERLNTRVAHAKERYDEKQRLLREEKEEEERVRREMEAEQNRKLQLQTEEEVRRQEKLETEERRNAEEKEQEEKMVRECEEAKTRVEQRSQGQEEKMARECEEAKTRVEQRSQGQWGSAGLRGLSNHRRSEETDDREWTRVNRSGLSSRLPTVASESLRDRRGPPTRDIYGDRDRRDRAIGAVSDGRDRAIGSDRDGAFPRSDREEIGQRLGFNSDRDGSALRRGLNEGRDGGSGFRRPFNGDRAGSVLRRGIGEESGSGGWIGRDSLRRGSDRDGGRDTYRRNSDRDDRGHPRREDGDRDSIRRTGERDGDDRFFNRSQREGSYRAPHAGNREGSFRAPHAGNREGPRETNRNTTGAPESGNWR</sequence>
<comment type="subcellular location">
    <subcellularLocation>
        <location evidence="4">Cytoplasm</location>
    </subcellularLocation>
</comment>
<dbReference type="HAMAP" id="MF_03000">
    <property type="entry name" value="eIF3a"/>
    <property type="match status" value="1"/>
</dbReference>
<evidence type="ECO:0000259" key="6">
    <source>
        <dbReference type="Pfam" id="PF22591"/>
    </source>
</evidence>
<dbReference type="EMBL" id="SHOA02000019">
    <property type="protein sequence ID" value="TDH68445.1"/>
    <property type="molecule type" value="Genomic_DNA"/>
</dbReference>
<dbReference type="GO" id="GO:0016282">
    <property type="term" value="C:eukaryotic 43S preinitiation complex"/>
    <property type="evidence" value="ECO:0007669"/>
    <property type="project" value="UniProtKB-UniRule"/>
</dbReference>
<comment type="subunit">
    <text evidence="4">Component of the eukaryotic translation initiation factor 3 (eIF-3) complex.</text>
</comment>
<feature type="compositionally biased region" description="Basic and acidic residues" evidence="5">
    <location>
        <begin position="1188"/>
        <end position="1197"/>
    </location>
</feature>
<feature type="compositionally biased region" description="Basic and acidic residues" evidence="5">
    <location>
        <begin position="895"/>
        <end position="955"/>
    </location>
</feature>
<dbReference type="AlphaFoldDB" id="A0A976IEG1"/>
<dbReference type="InterPro" id="IPR027512">
    <property type="entry name" value="EIF3A"/>
</dbReference>
<evidence type="ECO:0000313" key="8">
    <source>
        <dbReference type="Proteomes" id="UP000294530"/>
    </source>
</evidence>
<keyword evidence="4" id="KW-0175">Coiled coil</keyword>
<gene>
    <name evidence="7" type="ORF">CCR75_005383</name>
</gene>
<dbReference type="GO" id="GO:0001732">
    <property type="term" value="P:formation of cytoplasmic translation initiation complex"/>
    <property type="evidence" value="ECO:0007669"/>
    <property type="project" value="UniProtKB-UniRule"/>
</dbReference>
<proteinExistence type="inferred from homology"/>
<keyword evidence="1 4" id="KW-0963">Cytoplasm</keyword>
<feature type="compositionally biased region" description="Polar residues" evidence="5">
    <location>
        <begin position="986"/>
        <end position="995"/>
    </location>
</feature>